<dbReference type="Gene3D" id="3.30.565.10">
    <property type="entry name" value="Histidine kinase-like ATPase, C-terminal domain"/>
    <property type="match status" value="1"/>
</dbReference>
<evidence type="ECO:0000313" key="10">
    <source>
        <dbReference type="Proteomes" id="UP000823927"/>
    </source>
</evidence>
<dbReference type="InterPro" id="IPR003594">
    <property type="entry name" value="HATPase_dom"/>
</dbReference>
<comment type="catalytic activity">
    <reaction evidence="1">
        <text>ATP + protein L-histidine = ADP + protein N-phospho-L-histidine.</text>
        <dbReference type="EC" id="2.7.13.3"/>
    </reaction>
</comment>
<dbReference type="InterPro" id="IPR005467">
    <property type="entry name" value="His_kinase_dom"/>
</dbReference>
<protein>
    <recommendedName>
        <fullName evidence="3">histidine kinase</fullName>
        <ecNumber evidence="3">2.7.13.3</ecNumber>
    </recommendedName>
</protein>
<evidence type="ECO:0000313" key="9">
    <source>
        <dbReference type="EMBL" id="HIS47701.1"/>
    </source>
</evidence>
<dbReference type="InterPro" id="IPR036097">
    <property type="entry name" value="HisK_dim/P_sf"/>
</dbReference>
<keyword evidence="6 9" id="KW-0418">Kinase</keyword>
<keyword evidence="7" id="KW-0902">Two-component regulatory system</keyword>
<dbReference type="InterPro" id="IPR003661">
    <property type="entry name" value="HisK_dim/P_dom"/>
</dbReference>
<keyword evidence="4" id="KW-0597">Phosphoprotein</keyword>
<reference evidence="9" key="1">
    <citation type="submission" date="2020-10" db="EMBL/GenBank/DDBJ databases">
        <authorList>
            <person name="Gilroy R."/>
        </authorList>
    </citation>
    <scope>NUCLEOTIDE SEQUENCE</scope>
    <source>
        <strain evidence="9">CHK178-757</strain>
    </source>
</reference>
<dbReference type="CDD" id="cd00075">
    <property type="entry name" value="HATPase"/>
    <property type="match status" value="1"/>
</dbReference>
<dbReference type="GO" id="GO:0005886">
    <property type="term" value="C:plasma membrane"/>
    <property type="evidence" value="ECO:0007669"/>
    <property type="project" value="TreeGrafter"/>
</dbReference>
<dbReference type="SUPFAM" id="SSF47384">
    <property type="entry name" value="Homodimeric domain of signal transducing histidine kinase"/>
    <property type="match status" value="1"/>
</dbReference>
<evidence type="ECO:0000256" key="4">
    <source>
        <dbReference type="ARBA" id="ARBA00022553"/>
    </source>
</evidence>
<evidence type="ECO:0000259" key="8">
    <source>
        <dbReference type="PROSITE" id="PS50109"/>
    </source>
</evidence>
<feature type="domain" description="Histidine kinase" evidence="8">
    <location>
        <begin position="4"/>
        <end position="190"/>
    </location>
</feature>
<dbReference type="GO" id="GO:0000155">
    <property type="term" value="F:phosphorelay sensor kinase activity"/>
    <property type="evidence" value="ECO:0007669"/>
    <property type="project" value="InterPro"/>
</dbReference>
<evidence type="ECO:0000256" key="1">
    <source>
        <dbReference type="ARBA" id="ARBA00000085"/>
    </source>
</evidence>
<evidence type="ECO:0000256" key="5">
    <source>
        <dbReference type="ARBA" id="ARBA00022679"/>
    </source>
</evidence>
<evidence type="ECO:0000256" key="2">
    <source>
        <dbReference type="ARBA" id="ARBA00004370"/>
    </source>
</evidence>
<comment type="subcellular location">
    <subcellularLocation>
        <location evidence="2">Membrane</location>
    </subcellularLocation>
</comment>
<evidence type="ECO:0000256" key="3">
    <source>
        <dbReference type="ARBA" id="ARBA00012438"/>
    </source>
</evidence>
<dbReference type="SMART" id="SM00388">
    <property type="entry name" value="HisKA"/>
    <property type="match status" value="1"/>
</dbReference>
<dbReference type="PROSITE" id="PS50109">
    <property type="entry name" value="HIS_KIN"/>
    <property type="match status" value="1"/>
</dbReference>
<dbReference type="PRINTS" id="PR00344">
    <property type="entry name" value="BCTRLSENSOR"/>
</dbReference>
<dbReference type="GO" id="GO:0004721">
    <property type="term" value="F:phosphoprotein phosphatase activity"/>
    <property type="evidence" value="ECO:0007669"/>
    <property type="project" value="TreeGrafter"/>
</dbReference>
<sequence length="201" mass="22991">MVTGISHDLRTPLTSIQGYIKGVLDGVADTREKQEMYLKTAYEATEEMNVLLQKLFDFSRMESGQMPFHMVRVDLAEYTAAYVAQVRRIFDNLLENSEKYAGVCPVRVDIFIREDEGGILLEWKDNGQGVADEKLSRIFDRFYRCDEARQEKGSGVGLYVVKYIMERHHGWVTAQNDGGLKICLYFPKEAKNIGKNTDCRG</sequence>
<dbReference type="Proteomes" id="UP000823927">
    <property type="component" value="Unassembled WGS sequence"/>
</dbReference>
<proteinExistence type="predicted"/>
<dbReference type="Pfam" id="PF02518">
    <property type="entry name" value="HATPase_c"/>
    <property type="match status" value="1"/>
</dbReference>
<dbReference type="GO" id="GO:0016036">
    <property type="term" value="P:cellular response to phosphate starvation"/>
    <property type="evidence" value="ECO:0007669"/>
    <property type="project" value="TreeGrafter"/>
</dbReference>
<dbReference type="Gene3D" id="1.10.287.130">
    <property type="match status" value="1"/>
</dbReference>
<dbReference type="SUPFAM" id="SSF55874">
    <property type="entry name" value="ATPase domain of HSP90 chaperone/DNA topoisomerase II/histidine kinase"/>
    <property type="match status" value="1"/>
</dbReference>
<dbReference type="CDD" id="cd00082">
    <property type="entry name" value="HisKA"/>
    <property type="match status" value="1"/>
</dbReference>
<accession>A0A9D1JQY8</accession>
<evidence type="ECO:0000256" key="7">
    <source>
        <dbReference type="ARBA" id="ARBA00023012"/>
    </source>
</evidence>
<dbReference type="InterPro" id="IPR050351">
    <property type="entry name" value="BphY/WalK/GraS-like"/>
</dbReference>
<dbReference type="EMBL" id="DVIT01000031">
    <property type="protein sequence ID" value="HIS47701.1"/>
    <property type="molecule type" value="Genomic_DNA"/>
</dbReference>
<comment type="caution">
    <text evidence="9">The sequence shown here is derived from an EMBL/GenBank/DDBJ whole genome shotgun (WGS) entry which is preliminary data.</text>
</comment>
<organism evidence="9 10">
    <name type="scientific">Candidatus Scybalocola faecigallinarum</name>
    <dbReference type="NCBI Taxonomy" id="2840941"/>
    <lineage>
        <taxon>Bacteria</taxon>
        <taxon>Bacillati</taxon>
        <taxon>Bacillota</taxon>
        <taxon>Clostridia</taxon>
        <taxon>Lachnospirales</taxon>
        <taxon>Lachnospiraceae</taxon>
        <taxon>Lachnospiraceae incertae sedis</taxon>
        <taxon>Candidatus Scybalocola (ex Gilroy et al. 2021)</taxon>
    </lineage>
</organism>
<reference evidence="9" key="2">
    <citation type="journal article" date="2021" name="PeerJ">
        <title>Extensive microbial diversity within the chicken gut microbiome revealed by metagenomics and culture.</title>
        <authorList>
            <person name="Gilroy R."/>
            <person name="Ravi A."/>
            <person name="Getino M."/>
            <person name="Pursley I."/>
            <person name="Horton D.L."/>
            <person name="Alikhan N.F."/>
            <person name="Baker D."/>
            <person name="Gharbi K."/>
            <person name="Hall N."/>
            <person name="Watson M."/>
            <person name="Adriaenssens E.M."/>
            <person name="Foster-Nyarko E."/>
            <person name="Jarju S."/>
            <person name="Secka A."/>
            <person name="Antonio M."/>
            <person name="Oren A."/>
            <person name="Chaudhuri R.R."/>
            <person name="La Ragione R."/>
            <person name="Hildebrand F."/>
            <person name="Pallen M.J."/>
        </authorList>
    </citation>
    <scope>NUCLEOTIDE SEQUENCE</scope>
    <source>
        <strain evidence="9">CHK178-757</strain>
    </source>
</reference>
<gene>
    <name evidence="9" type="ORF">IAB46_09145</name>
</gene>
<dbReference type="InterPro" id="IPR004358">
    <property type="entry name" value="Sig_transdc_His_kin-like_C"/>
</dbReference>
<dbReference type="PANTHER" id="PTHR45453">
    <property type="entry name" value="PHOSPHATE REGULON SENSOR PROTEIN PHOR"/>
    <property type="match status" value="1"/>
</dbReference>
<dbReference type="EC" id="2.7.13.3" evidence="3"/>
<dbReference type="InterPro" id="IPR036890">
    <property type="entry name" value="HATPase_C_sf"/>
</dbReference>
<dbReference type="SMART" id="SM00387">
    <property type="entry name" value="HATPase_c"/>
    <property type="match status" value="1"/>
</dbReference>
<dbReference type="PANTHER" id="PTHR45453:SF1">
    <property type="entry name" value="PHOSPHATE REGULON SENSOR PROTEIN PHOR"/>
    <property type="match status" value="1"/>
</dbReference>
<dbReference type="Pfam" id="PF00512">
    <property type="entry name" value="HisKA"/>
    <property type="match status" value="1"/>
</dbReference>
<name>A0A9D1JQY8_9FIRM</name>
<evidence type="ECO:0000256" key="6">
    <source>
        <dbReference type="ARBA" id="ARBA00022777"/>
    </source>
</evidence>
<keyword evidence="5" id="KW-0808">Transferase</keyword>
<dbReference type="AlphaFoldDB" id="A0A9D1JQY8"/>